<reference evidence="2" key="1">
    <citation type="journal article" date="2017" name="Nat. Ecol. Evol.">
        <title>Genome expansion and lineage-specific genetic innovations in the forest pathogenic fungi Armillaria.</title>
        <authorList>
            <person name="Sipos G."/>
            <person name="Prasanna A.N."/>
            <person name="Walter M.C."/>
            <person name="O'Connor E."/>
            <person name="Balint B."/>
            <person name="Krizsan K."/>
            <person name="Kiss B."/>
            <person name="Hess J."/>
            <person name="Varga T."/>
            <person name="Slot J."/>
            <person name="Riley R."/>
            <person name="Boka B."/>
            <person name="Rigling D."/>
            <person name="Barry K."/>
            <person name="Lee J."/>
            <person name="Mihaltcheva S."/>
            <person name="LaButti K."/>
            <person name="Lipzen A."/>
            <person name="Waldron R."/>
            <person name="Moloney N.M."/>
            <person name="Sperisen C."/>
            <person name="Kredics L."/>
            <person name="Vagvoelgyi C."/>
            <person name="Patrignani A."/>
            <person name="Fitzpatrick D."/>
            <person name="Nagy I."/>
            <person name="Doyle S."/>
            <person name="Anderson J.B."/>
            <person name="Grigoriev I.V."/>
            <person name="Gueldener U."/>
            <person name="Muensterkoetter M."/>
            <person name="Nagy L.G."/>
        </authorList>
    </citation>
    <scope>NUCLEOTIDE SEQUENCE [LARGE SCALE GENOMIC DNA]</scope>
    <source>
        <strain evidence="2">Ar21-2</strain>
    </source>
</reference>
<sequence length="437" mass="50103">MLPPVIWLELMQMARDDGTFAPIDIDSLDDFPMRLYKSLLPWQTHGLNATSPLVYFATAASEYFRKEFTVNLLNMFSVFDELTDKTSFLPTFTLVLAFVRYSLHRLSLSSFDADTQNTVVVALHDLYSYVMSKNLPDDQVATLCNLVEHIIIHSPVFKLGPEWTDTQMYLVDVYSAMVGIPPLFLPEHCPRHNFWPALRPLVEFLINQYDAPCNRSWFFLSPFDAMCNILGLGLRHGMETVYDVFLETRCLDVFGDHSLCPSLVSVINGYVAGLAAPHTSIDIQRHLDYLHEPENLFLACCILTTNGWNAFGKTPSVLEITPARLSGAICRDIRALASLRPSDPSWDQCRRKLRDLLQDDGGEFFVKQQKWTNHGFEVLKPEAIDEAKSNIRLVLDELDGFFSDSKNTNDHYSMHPRESMAWRFLGGIHQYLWYLRR</sequence>
<keyword evidence="2" id="KW-1185">Reference proteome</keyword>
<accession>A0A2H3CSE1</accession>
<protein>
    <submittedName>
        <fullName evidence="1">Uncharacterized protein</fullName>
    </submittedName>
</protein>
<gene>
    <name evidence="1" type="ORF">ARMGADRAFT_1088382</name>
</gene>
<name>A0A2H3CSE1_ARMGA</name>
<evidence type="ECO:0000313" key="1">
    <source>
        <dbReference type="EMBL" id="PBK84344.1"/>
    </source>
</evidence>
<organism evidence="1 2">
    <name type="scientific">Armillaria gallica</name>
    <name type="common">Bulbous honey fungus</name>
    <name type="synonym">Armillaria bulbosa</name>
    <dbReference type="NCBI Taxonomy" id="47427"/>
    <lineage>
        <taxon>Eukaryota</taxon>
        <taxon>Fungi</taxon>
        <taxon>Dikarya</taxon>
        <taxon>Basidiomycota</taxon>
        <taxon>Agaricomycotina</taxon>
        <taxon>Agaricomycetes</taxon>
        <taxon>Agaricomycetidae</taxon>
        <taxon>Agaricales</taxon>
        <taxon>Marasmiineae</taxon>
        <taxon>Physalacriaceae</taxon>
        <taxon>Armillaria</taxon>
    </lineage>
</organism>
<dbReference type="Proteomes" id="UP000217790">
    <property type="component" value="Unassembled WGS sequence"/>
</dbReference>
<dbReference type="AlphaFoldDB" id="A0A2H3CSE1"/>
<proteinExistence type="predicted"/>
<evidence type="ECO:0000313" key="2">
    <source>
        <dbReference type="Proteomes" id="UP000217790"/>
    </source>
</evidence>
<dbReference type="OrthoDB" id="2987990at2759"/>
<dbReference type="InParanoid" id="A0A2H3CSE1"/>
<dbReference type="EMBL" id="KZ293698">
    <property type="protein sequence ID" value="PBK84344.1"/>
    <property type="molecule type" value="Genomic_DNA"/>
</dbReference>